<dbReference type="PANTHER" id="PTHR22916">
    <property type="entry name" value="GLYCOSYLTRANSFERASE"/>
    <property type="match status" value="1"/>
</dbReference>
<dbReference type="Pfam" id="PF00535">
    <property type="entry name" value="Glycos_transf_2"/>
    <property type="match status" value="1"/>
</dbReference>
<dbReference type="InterPro" id="IPR036388">
    <property type="entry name" value="WH-like_DNA-bd_sf"/>
</dbReference>
<keyword evidence="2" id="KW-0328">Glycosyltransferase</keyword>
<dbReference type="InterPro" id="IPR001173">
    <property type="entry name" value="Glyco_trans_2-like"/>
</dbReference>
<sequence>MDEMTSEKAEHVPQVSIIVPVYNAAAHLKRCISSILAQDIDDLELILVDDGSTDGSAGLCDEAARRDARVRVIHQQNLGVSVARNAALDVARGTYLQFVDADDWLSAEASRLMVRAAERTGSDMVVTDFFRVVDKLASRKGDIDLDRPITPEEYADFMIENPADYYYGVIWNKLFRRDVVEEHRLRMDPELSWCEDFIFNMEYIVHTRLIYPLRVPVYYYVKTKGSLIEKSLTMGNIVRMKLSVIEYYDDFFRRVYDEADYEARRSEIRGFLFTYSHDDAVIGVLPSTKKLGRERVRAIVTPGTTRHPLSASYFAQKVWLRTLQTVADQFDLELREAQVLAYLHFAGGMAGMGELVDFLGIPTVTLAPTIAGLAAKQLIKVGPNVEAVLDRIAETDDEGKVSQILRSLSDKLELGPKGAHSAQAKLRESLGPEDVPLASIRLYKLPATFAEAIGRAAEDARKLCLKGIDDDGAAQLDGLVAQLEDNAQRLFGEDR</sequence>
<dbReference type="InterPro" id="IPR036390">
    <property type="entry name" value="WH_DNA-bd_sf"/>
</dbReference>
<dbReference type="SUPFAM" id="SSF46785">
    <property type="entry name" value="Winged helix' DNA-binding domain"/>
    <property type="match status" value="1"/>
</dbReference>
<dbReference type="Proteomes" id="UP001529421">
    <property type="component" value="Unassembled WGS sequence"/>
</dbReference>
<evidence type="ECO:0000259" key="1">
    <source>
        <dbReference type="Pfam" id="PF00535"/>
    </source>
</evidence>
<proteinExistence type="predicted"/>
<dbReference type="CDD" id="cd00761">
    <property type="entry name" value="Glyco_tranf_GTA_type"/>
    <property type="match status" value="1"/>
</dbReference>
<dbReference type="PANTHER" id="PTHR22916:SF3">
    <property type="entry name" value="UDP-GLCNAC:BETAGAL BETA-1,3-N-ACETYLGLUCOSAMINYLTRANSFERASE-LIKE PROTEIN 1"/>
    <property type="match status" value="1"/>
</dbReference>
<dbReference type="EC" id="2.4.-.-" evidence="2"/>
<reference evidence="3" key="1">
    <citation type="submission" date="2023-06" db="EMBL/GenBank/DDBJ databases">
        <title>Identification and characterization of horizontal gene transfer across gut microbiota members of farm animals based on homology search.</title>
        <authorList>
            <person name="Zeman M."/>
            <person name="Kubasova T."/>
            <person name="Jahodarova E."/>
            <person name="Nykrynova M."/>
            <person name="Rychlik I."/>
        </authorList>
    </citation>
    <scope>NUCLEOTIDE SEQUENCE [LARGE SCALE GENOMIC DNA]</scope>
    <source>
        <strain evidence="3">154_Feed</strain>
    </source>
</reference>
<protein>
    <submittedName>
        <fullName evidence="2">Glycosyltransferase</fullName>
        <ecNumber evidence="2">2.4.-.-</ecNumber>
    </submittedName>
</protein>
<evidence type="ECO:0000313" key="2">
    <source>
        <dbReference type="EMBL" id="MDM8275812.1"/>
    </source>
</evidence>
<dbReference type="RefSeq" id="WP_289546085.1">
    <property type="nucleotide sequence ID" value="NZ_JAUDDZ010000023.1"/>
</dbReference>
<accession>A0ABT7VBC9</accession>
<organism evidence="2 3">
    <name type="scientific">Enorma phocaeensis</name>
    <dbReference type="NCBI Taxonomy" id="1871019"/>
    <lineage>
        <taxon>Bacteria</taxon>
        <taxon>Bacillati</taxon>
        <taxon>Actinomycetota</taxon>
        <taxon>Coriobacteriia</taxon>
        <taxon>Coriobacteriales</taxon>
        <taxon>Coriobacteriaceae</taxon>
        <taxon>Enorma</taxon>
    </lineage>
</organism>
<keyword evidence="2" id="KW-0808">Transferase</keyword>
<dbReference type="SUPFAM" id="SSF53448">
    <property type="entry name" value="Nucleotide-diphospho-sugar transferases"/>
    <property type="match status" value="1"/>
</dbReference>
<comment type="caution">
    <text evidence="2">The sequence shown here is derived from an EMBL/GenBank/DDBJ whole genome shotgun (WGS) entry which is preliminary data.</text>
</comment>
<gene>
    <name evidence="2" type="ORF">QUW28_09970</name>
</gene>
<name>A0ABT7VBC9_9ACTN</name>
<dbReference type="GO" id="GO:0016757">
    <property type="term" value="F:glycosyltransferase activity"/>
    <property type="evidence" value="ECO:0007669"/>
    <property type="project" value="UniProtKB-KW"/>
</dbReference>
<keyword evidence="3" id="KW-1185">Reference proteome</keyword>
<dbReference type="InterPro" id="IPR029044">
    <property type="entry name" value="Nucleotide-diphossugar_trans"/>
</dbReference>
<dbReference type="Gene3D" id="3.90.550.10">
    <property type="entry name" value="Spore Coat Polysaccharide Biosynthesis Protein SpsA, Chain A"/>
    <property type="match status" value="1"/>
</dbReference>
<dbReference type="EMBL" id="JAUDDZ010000023">
    <property type="protein sequence ID" value="MDM8275812.1"/>
    <property type="molecule type" value="Genomic_DNA"/>
</dbReference>
<feature type="domain" description="Glycosyltransferase 2-like" evidence="1">
    <location>
        <begin position="16"/>
        <end position="182"/>
    </location>
</feature>
<dbReference type="Gene3D" id="1.10.10.10">
    <property type="entry name" value="Winged helix-like DNA-binding domain superfamily/Winged helix DNA-binding domain"/>
    <property type="match status" value="1"/>
</dbReference>
<evidence type="ECO:0000313" key="3">
    <source>
        <dbReference type="Proteomes" id="UP001529421"/>
    </source>
</evidence>